<dbReference type="InParanoid" id="I1RKE2"/>
<dbReference type="Proteomes" id="UP000070720">
    <property type="component" value="Chromosome 2"/>
</dbReference>
<reference key="3">
    <citation type="submission" date="2014-02" db="EMBL/GenBank/DDBJ databases">
        <title>A revised Fusarium graminearum genomic reference sequence using whole shotgun re-sequencing.</title>
        <authorList>
            <person name="King R."/>
            <person name="Urban M."/>
            <person name="Hassani-Pak K."/>
            <person name="Hammond-Kosack K."/>
        </authorList>
    </citation>
    <scope>NUCLEOTIDE SEQUENCE</scope>
    <source>
        <strain>PH-1</strain>
    </source>
</reference>
<reference evidence="1 3" key="4">
    <citation type="journal article" date="2015" name="BMC Genomics">
        <title>The completed genome sequence of the pathogenic ascomycete fungus Fusarium graminearum.</title>
        <authorList>
            <person name="King R."/>
            <person name="Urban M."/>
            <person name="Hammond-Kosack M.C."/>
            <person name="Hassani-Pak K."/>
            <person name="Hammond-Kosack K.E."/>
        </authorList>
    </citation>
    <scope>NUCLEOTIDE SEQUENCE [LARGE SCALE GENOMIC DNA]</scope>
    <source>
        <strain evidence="3">ATCC MYA-4620 / CBS 123657 / FGSC 9075 / NRRL 31084 / PH-1</strain>
        <strain evidence="1">PH-1</strain>
    </source>
</reference>
<gene>
    <name evidence="2" type="primary">FG04344.1</name>
    <name evidence="1" type="ORF">FGRAMPH1_01T15063</name>
</gene>
<reference evidence="2 3" key="1">
    <citation type="journal article" date="2007" name="Science">
        <title>The Fusarium graminearum genome reveals a link between localized polymorphism and pathogen specialization.</title>
        <authorList>
            <person name="Cuomo C.A."/>
            <person name="Gueldener U."/>
            <person name="Xu J.-R."/>
            <person name="Trail F."/>
            <person name="Turgeon B.G."/>
            <person name="Di Pietro A."/>
            <person name="Walton J.D."/>
            <person name="Ma L.-J."/>
            <person name="Baker S.E."/>
            <person name="Rep M."/>
            <person name="Adam G."/>
            <person name="Antoniw J."/>
            <person name="Baldwin T."/>
            <person name="Calvo S.E."/>
            <person name="Chang Y.-L."/>
            <person name="DeCaprio D."/>
            <person name="Gale L.R."/>
            <person name="Gnerre S."/>
            <person name="Goswami R.S."/>
            <person name="Hammond-Kosack K."/>
            <person name="Harris L.J."/>
            <person name="Hilburn K."/>
            <person name="Kennell J.C."/>
            <person name="Kroken S."/>
            <person name="Magnuson J.K."/>
            <person name="Mannhaupt G."/>
            <person name="Mauceli E.W."/>
            <person name="Mewes H.-W."/>
            <person name="Mitterbauer R."/>
            <person name="Muehlbauer G."/>
            <person name="Muensterkoetter M."/>
            <person name="Nelson D."/>
            <person name="O'Donnell K."/>
            <person name="Ouellet T."/>
            <person name="Qi W."/>
            <person name="Quesneville H."/>
            <person name="Roncero M.I.G."/>
            <person name="Seong K.-Y."/>
            <person name="Tetko I.V."/>
            <person name="Urban M."/>
            <person name="Waalwijk C."/>
            <person name="Ward T.J."/>
            <person name="Yao J."/>
            <person name="Birren B.W."/>
            <person name="Kistler H.C."/>
        </authorList>
    </citation>
    <scope>NUCLEOTIDE SEQUENCE [LARGE SCALE GENOMIC DNA]</scope>
    <source>
        <strain evidence="3">ATCC MYA-4620 / CBS 123657 / FGSC 9075 / NRRL 31084 / PH-1</strain>
        <strain evidence="2">PH-1 / ATCC MYA-4620 / FGSC 9075 / NRRL 31084</strain>
    </source>
</reference>
<dbReference type="OrthoDB" id="10319946at2759"/>
<name>I1RKE2_GIBZE</name>
<accession>I1RKE2</accession>
<keyword evidence="3" id="KW-1185">Reference proteome</keyword>
<dbReference type="KEGG" id="fgr:FGSG_04344"/>
<evidence type="ECO:0000313" key="3">
    <source>
        <dbReference type="Proteomes" id="UP000070720"/>
    </source>
</evidence>
<dbReference type="VEuPathDB" id="FungiDB:FGRAMPH1_01G15063"/>
<dbReference type="AlphaFoldDB" id="I1RKE2"/>
<dbReference type="EMBL" id="HG970333">
    <property type="protein sequence ID" value="CEF79332.1"/>
    <property type="molecule type" value="Genomic_DNA"/>
</dbReference>
<sequence>MIEHAASIVFSQGRGSIMNDDEMESSQWDYVAAPPKPAFMIHYRGSETPPAARDGRRVTLTQVSTLQISIPFTDEMAGEESSTPGVELLEWKALSRGGTSPDPPGLIPRKANHVKYSSCQRGVETNGEEKLPTVDNIVLYMALKIHAPSCAHLGISPQTPTRGRNIALHNAPQVDRHGTLRSKSHRFPVPCSLPGRQPQTTTSGVSCRNRHRIWAVHETL</sequence>
<organism evidence="1 3">
    <name type="scientific">Gibberella zeae (strain ATCC MYA-4620 / CBS 123657 / FGSC 9075 / NRRL 31084 / PH-1)</name>
    <name type="common">Wheat head blight fungus</name>
    <name type="synonym">Fusarium graminearum</name>
    <dbReference type="NCBI Taxonomy" id="229533"/>
    <lineage>
        <taxon>Eukaryota</taxon>
        <taxon>Fungi</taxon>
        <taxon>Dikarya</taxon>
        <taxon>Ascomycota</taxon>
        <taxon>Pezizomycotina</taxon>
        <taxon>Sordariomycetes</taxon>
        <taxon>Hypocreomycetidae</taxon>
        <taxon>Hypocreales</taxon>
        <taxon>Nectriaceae</taxon>
        <taxon>Fusarium</taxon>
    </lineage>
</organism>
<reference evidence="2" key="5">
    <citation type="submission" date="2017-01" db="UniProtKB">
        <authorList>
            <consortium name="EnsemblFungi"/>
        </authorList>
    </citation>
    <scope>IDENTIFICATION</scope>
    <source>
        <strain evidence="2">PH-1 / ATCC MYA-4620 / FGSC 9075 / NRRL 31084</strain>
    </source>
</reference>
<dbReference type="HOGENOM" id="CLU_1256117_0_0_1"/>
<dbReference type="RefSeq" id="XP_011321267.1">
    <property type="nucleotide sequence ID" value="XM_011322965.1"/>
</dbReference>
<evidence type="ECO:0000313" key="1">
    <source>
        <dbReference type="EMBL" id="CEF79332.1"/>
    </source>
</evidence>
<evidence type="ECO:0000313" key="2">
    <source>
        <dbReference type="EnsemblFungi" id="CEF79332"/>
    </source>
</evidence>
<dbReference type="EnsemblFungi" id="CEF79332">
    <property type="protein sequence ID" value="CEF79332"/>
    <property type="gene ID" value="FGRRES_04344"/>
</dbReference>
<reference evidence="2 3" key="2">
    <citation type="journal article" date="2010" name="Nature">
        <title>Comparative genomics reveals mobile pathogenicity chromosomes in Fusarium.</title>
        <authorList>
            <person name="Ma L.J."/>
            <person name="van der Does H.C."/>
            <person name="Borkovich K.A."/>
            <person name="Coleman J.J."/>
            <person name="Daboussi M.J."/>
            <person name="Di Pietro A."/>
            <person name="Dufresne M."/>
            <person name="Freitag M."/>
            <person name="Grabherr M."/>
            <person name="Henrissat B."/>
            <person name="Houterman P.M."/>
            <person name="Kang S."/>
            <person name="Shim W.B."/>
            <person name="Woloshuk C."/>
            <person name="Xie X."/>
            <person name="Xu J.R."/>
            <person name="Antoniw J."/>
            <person name="Baker S.E."/>
            <person name="Bluhm B.H."/>
            <person name="Breakspear A."/>
            <person name="Brown D.W."/>
            <person name="Butchko R.A."/>
            <person name="Chapman S."/>
            <person name="Coulson R."/>
            <person name="Coutinho P.M."/>
            <person name="Danchin E.G."/>
            <person name="Diener A."/>
            <person name="Gale L.R."/>
            <person name="Gardiner D.M."/>
            <person name="Goff S."/>
            <person name="Hammond-Kosack K.E."/>
            <person name="Hilburn K."/>
            <person name="Hua-Van A."/>
            <person name="Jonkers W."/>
            <person name="Kazan K."/>
            <person name="Kodira C.D."/>
            <person name="Koehrsen M."/>
            <person name="Kumar L."/>
            <person name="Lee Y.H."/>
            <person name="Li L."/>
            <person name="Manners J.M."/>
            <person name="Miranda-Saavedra D."/>
            <person name="Mukherjee M."/>
            <person name="Park G."/>
            <person name="Park J."/>
            <person name="Park S.Y."/>
            <person name="Proctor R.H."/>
            <person name="Regev A."/>
            <person name="Ruiz-Roldan M.C."/>
            <person name="Sain D."/>
            <person name="Sakthikumar S."/>
            <person name="Sykes S."/>
            <person name="Schwartz D.C."/>
            <person name="Turgeon B.G."/>
            <person name="Wapinski I."/>
            <person name="Yoder O."/>
            <person name="Young S."/>
            <person name="Zeng Q."/>
            <person name="Zhou S."/>
            <person name="Galagan J."/>
            <person name="Cuomo C.A."/>
            <person name="Kistler H.C."/>
            <person name="Rep M."/>
        </authorList>
    </citation>
    <scope>GENOME REANNOTATION</scope>
    <source>
        <strain evidence="3">ATCC MYA-4620 / CBS 123657 / FGSC 9075 / NRRL 31084 / PH-1</strain>
        <strain evidence="2">PH-1 / ATCC MYA-4620 / FGSC 9075 / NRRL 31084</strain>
    </source>
</reference>
<protein>
    <submittedName>
        <fullName evidence="1">Chromosome 2, complete genome</fullName>
    </submittedName>
</protein>
<proteinExistence type="predicted"/>